<dbReference type="eggNOG" id="ENOG502SNB9">
    <property type="taxonomic scope" value="Eukaryota"/>
</dbReference>
<organism evidence="1 2">
    <name type="scientific">Fusarium fujikuroi</name>
    <name type="common">Bakanae and foot rot disease fungus</name>
    <name type="synonym">Gibberella fujikuroi</name>
    <dbReference type="NCBI Taxonomy" id="5127"/>
    <lineage>
        <taxon>Eukaryota</taxon>
        <taxon>Fungi</taxon>
        <taxon>Dikarya</taxon>
        <taxon>Ascomycota</taxon>
        <taxon>Pezizomycotina</taxon>
        <taxon>Sordariomycetes</taxon>
        <taxon>Hypocreomycetidae</taxon>
        <taxon>Hypocreales</taxon>
        <taxon>Nectriaceae</taxon>
        <taxon>Fusarium</taxon>
        <taxon>Fusarium fujikuroi species complex</taxon>
    </lineage>
</organism>
<evidence type="ECO:0008006" key="3">
    <source>
        <dbReference type="Google" id="ProtNLM"/>
    </source>
</evidence>
<dbReference type="EMBL" id="CABFJX010000024">
    <property type="protein sequence ID" value="VTT58893.1"/>
    <property type="molecule type" value="Genomic_DNA"/>
</dbReference>
<dbReference type="Proteomes" id="UP000760494">
    <property type="component" value="Unassembled WGS sequence"/>
</dbReference>
<evidence type="ECO:0000313" key="1">
    <source>
        <dbReference type="EMBL" id="VTT58893.1"/>
    </source>
</evidence>
<evidence type="ECO:0000313" key="2">
    <source>
        <dbReference type="Proteomes" id="UP000760494"/>
    </source>
</evidence>
<protein>
    <recommendedName>
        <fullName evidence="3">Aminoglycoside phosphotransferase domain-containing protein</fullName>
    </recommendedName>
</protein>
<name>A0A0I9YQ96_FUSFU</name>
<dbReference type="AlphaFoldDB" id="A0A0I9YQ96"/>
<comment type="caution">
    <text evidence="1">The sequence shown here is derived from an EMBL/GenBank/DDBJ whole genome shotgun (WGS) entry which is preliminary data.</text>
</comment>
<proteinExistence type="predicted"/>
<reference evidence="1" key="1">
    <citation type="submission" date="2019-05" db="EMBL/GenBank/DDBJ databases">
        <authorList>
            <person name="Piombo E."/>
        </authorList>
    </citation>
    <scope>NUCLEOTIDE SEQUENCE</scope>
    <source>
        <strain evidence="1">C2S</strain>
    </source>
</reference>
<sequence length="332" mass="37151">MPKGDLKVKFPSSNFTKMFPLEEIDDNSWMTGQVIISRQASEPDGPCWGDGQGAFFTISEAPSPKPQTRPLSDSCPIFEMSSGSVTSGMGIFEVGHAFLTIHQNIGTPEHVTLEWLKGKDLSFQVPEVYYHGVHSDHYYLVYSAMPSGQNLVHAWAENKDYATMLRWTDQIADACIELSKWSGSAITGVDGGLLVDQYLYKPTTDYASVHDPENLRETCQEIPLDCSELVFALNNVHPLAFTVNEQGLVGISSWRHAGFVPKDWVGTKVYCNSCFYSVDACRELWSEADFGNWGHLIKEAFKNRGFKDCWHDYSKWNSDKVDEGGRYADGAV</sequence>
<accession>A0A0I9YQ96</accession>
<gene>
    <name evidence="1" type="ORF">C2S_3772</name>
</gene>